<dbReference type="PANTHER" id="PTHR33148:SF6">
    <property type="entry name" value="DUF4228 DOMAIN-CONTAINING PROTEIN"/>
    <property type="match status" value="1"/>
</dbReference>
<dbReference type="PANTHER" id="PTHR33148">
    <property type="entry name" value="PLASTID MOVEMENT IMPAIRED PROTEIN-RELATED"/>
    <property type="match status" value="1"/>
</dbReference>
<feature type="compositionally biased region" description="Acidic residues" evidence="1">
    <location>
        <begin position="175"/>
        <end position="186"/>
    </location>
</feature>
<dbReference type="Proteomes" id="UP001153076">
    <property type="component" value="Unassembled WGS sequence"/>
</dbReference>
<evidence type="ECO:0000313" key="3">
    <source>
        <dbReference type="Proteomes" id="UP001153076"/>
    </source>
</evidence>
<dbReference type="AlphaFoldDB" id="A0A9Q1JMA2"/>
<dbReference type="InterPro" id="IPR025322">
    <property type="entry name" value="PADRE_dom"/>
</dbReference>
<feature type="region of interest" description="Disordered" evidence="1">
    <location>
        <begin position="164"/>
        <end position="186"/>
    </location>
</feature>
<proteinExistence type="predicted"/>
<evidence type="ECO:0000313" key="2">
    <source>
        <dbReference type="EMBL" id="KAJ8424893.1"/>
    </source>
</evidence>
<keyword evidence="3" id="KW-1185">Reference proteome</keyword>
<dbReference type="EMBL" id="JAKOGI010001587">
    <property type="protein sequence ID" value="KAJ8424893.1"/>
    <property type="molecule type" value="Genomic_DNA"/>
</dbReference>
<comment type="caution">
    <text evidence="2">The sequence shown here is derived from an EMBL/GenBank/DDBJ whole genome shotgun (WGS) entry which is preliminary data.</text>
</comment>
<gene>
    <name evidence="2" type="ORF">Cgig2_020680</name>
</gene>
<organism evidence="2 3">
    <name type="scientific">Carnegiea gigantea</name>
    <dbReference type="NCBI Taxonomy" id="171969"/>
    <lineage>
        <taxon>Eukaryota</taxon>
        <taxon>Viridiplantae</taxon>
        <taxon>Streptophyta</taxon>
        <taxon>Embryophyta</taxon>
        <taxon>Tracheophyta</taxon>
        <taxon>Spermatophyta</taxon>
        <taxon>Magnoliopsida</taxon>
        <taxon>eudicotyledons</taxon>
        <taxon>Gunneridae</taxon>
        <taxon>Pentapetalae</taxon>
        <taxon>Caryophyllales</taxon>
        <taxon>Cactineae</taxon>
        <taxon>Cactaceae</taxon>
        <taxon>Cactoideae</taxon>
        <taxon>Echinocereeae</taxon>
        <taxon>Carnegiea</taxon>
    </lineage>
</organism>
<dbReference type="Pfam" id="PF14009">
    <property type="entry name" value="PADRE"/>
    <property type="match status" value="1"/>
</dbReference>
<name>A0A9Q1JMA2_9CARY</name>
<dbReference type="OrthoDB" id="676555at2759"/>
<sequence>MGNNISSKAAKIMNIDGEIFKFKTPAKVFDVIKDYPDHVLLDSDEFLRYSLRAKPLDPQFELKPRQIYLLVQLPKFPKALRRVRSSAPQRRNEVVRVTRRSISDVTIMTPSIASTDSNESGSGGTRVKIRLPKAVVERIMAESRDEGEVGERILRLCLEDSAAGSDGDVATPPVVEEERESGEETEVDRSCFSVHALCSPCIYQQK</sequence>
<reference evidence="2" key="1">
    <citation type="submission" date="2022-04" db="EMBL/GenBank/DDBJ databases">
        <title>Carnegiea gigantea Genome sequencing and assembly v2.</title>
        <authorList>
            <person name="Copetti D."/>
            <person name="Sanderson M.J."/>
            <person name="Burquez A."/>
            <person name="Wojciechowski M.F."/>
        </authorList>
    </citation>
    <scope>NUCLEOTIDE SEQUENCE</scope>
    <source>
        <strain evidence="2">SGP5-SGP5p</strain>
        <tissue evidence="2">Aerial part</tissue>
    </source>
</reference>
<accession>A0A9Q1JMA2</accession>
<protein>
    <submittedName>
        <fullName evidence="2">Uncharacterized protein</fullName>
    </submittedName>
</protein>
<evidence type="ECO:0000256" key="1">
    <source>
        <dbReference type="SAM" id="MobiDB-lite"/>
    </source>
</evidence>